<evidence type="ECO:0000256" key="6">
    <source>
        <dbReference type="ARBA" id="ARBA00022705"/>
    </source>
</evidence>
<dbReference type="SUPFAM" id="SSF55608">
    <property type="entry name" value="Homing endonucleases"/>
    <property type="match status" value="1"/>
</dbReference>
<name>A0A1G2MK33_9BACT</name>
<evidence type="ECO:0000256" key="3">
    <source>
        <dbReference type="ARBA" id="ARBA00019114"/>
    </source>
</evidence>
<evidence type="ECO:0000256" key="5">
    <source>
        <dbReference type="ARBA" id="ARBA00022695"/>
    </source>
</evidence>
<evidence type="ECO:0000256" key="1">
    <source>
        <dbReference type="ARBA" id="ARBA00004496"/>
    </source>
</evidence>
<dbReference type="STRING" id="1802306.A3C72_04915"/>
<dbReference type="SMART" id="SM00481">
    <property type="entry name" value="POLIIIAc"/>
    <property type="match status" value="1"/>
</dbReference>
<dbReference type="InterPro" id="IPR016195">
    <property type="entry name" value="Pol/histidinol_Pase-like"/>
</dbReference>
<dbReference type="Pfam" id="PF01336">
    <property type="entry name" value="tRNA_anti-codon"/>
    <property type="match status" value="1"/>
</dbReference>
<keyword evidence="9" id="KW-0651">Protein splicing</keyword>
<keyword evidence="8" id="KW-0239">DNA-directed DNA polymerase</keyword>
<dbReference type="Gene3D" id="3.20.20.140">
    <property type="entry name" value="Metal-dependent hydrolases"/>
    <property type="match status" value="1"/>
</dbReference>
<dbReference type="Proteomes" id="UP000177130">
    <property type="component" value="Unassembled WGS sequence"/>
</dbReference>
<dbReference type="PRINTS" id="PR00379">
    <property type="entry name" value="INTEIN"/>
</dbReference>
<evidence type="ECO:0000256" key="4">
    <source>
        <dbReference type="ARBA" id="ARBA00022679"/>
    </source>
</evidence>
<dbReference type="Gene3D" id="1.10.10.1600">
    <property type="entry name" value="Bacterial DNA polymerase III alpha subunit, thumb domain"/>
    <property type="match status" value="1"/>
</dbReference>
<dbReference type="GO" id="GO:0005737">
    <property type="term" value="C:cytoplasm"/>
    <property type="evidence" value="ECO:0007669"/>
    <property type="project" value="UniProtKB-SubCell"/>
</dbReference>
<dbReference type="PROSITE" id="PS50817">
    <property type="entry name" value="INTEIN_N_TER"/>
    <property type="match status" value="1"/>
</dbReference>
<dbReference type="Pfam" id="PF14579">
    <property type="entry name" value="HHH_6"/>
    <property type="match status" value="1"/>
</dbReference>
<comment type="caution">
    <text evidence="12">The sequence shown here is derived from an EMBL/GenBank/DDBJ whole genome shotgun (WGS) entry which is preliminary data.</text>
</comment>
<dbReference type="SUPFAM" id="SSF89550">
    <property type="entry name" value="PHP domain-like"/>
    <property type="match status" value="1"/>
</dbReference>
<dbReference type="NCBIfam" id="TIGR01445">
    <property type="entry name" value="intein_Nterm"/>
    <property type="match status" value="1"/>
</dbReference>
<dbReference type="PROSITE" id="PS50819">
    <property type="entry name" value="INTEIN_ENDONUCLEASE"/>
    <property type="match status" value="1"/>
</dbReference>
<dbReference type="InterPro" id="IPR003141">
    <property type="entry name" value="Pol/His_phosphatase_N"/>
</dbReference>
<dbReference type="InterPro" id="IPR006142">
    <property type="entry name" value="INTEIN"/>
</dbReference>
<dbReference type="SMART" id="SM00306">
    <property type="entry name" value="HintN"/>
    <property type="match status" value="1"/>
</dbReference>
<dbReference type="EMBL" id="MHRK01000016">
    <property type="protein sequence ID" value="OHA24208.1"/>
    <property type="molecule type" value="Genomic_DNA"/>
</dbReference>
<dbReference type="Gene3D" id="3.10.28.10">
    <property type="entry name" value="Homing endonucleases"/>
    <property type="match status" value="1"/>
</dbReference>
<dbReference type="PANTHER" id="PTHR32294:SF0">
    <property type="entry name" value="DNA POLYMERASE III SUBUNIT ALPHA"/>
    <property type="match status" value="1"/>
</dbReference>
<dbReference type="Gene3D" id="2.40.50.140">
    <property type="entry name" value="Nucleic acid-binding proteins"/>
    <property type="match status" value="1"/>
</dbReference>
<keyword evidence="4" id="KW-0808">Transferase</keyword>
<dbReference type="GO" id="GO:0003676">
    <property type="term" value="F:nucleic acid binding"/>
    <property type="evidence" value="ECO:0007669"/>
    <property type="project" value="InterPro"/>
</dbReference>
<dbReference type="Pfam" id="PF07733">
    <property type="entry name" value="DNA_pol3_alpha"/>
    <property type="match status" value="1"/>
</dbReference>
<dbReference type="InterPro" id="IPR040982">
    <property type="entry name" value="DNA_pol3_finger"/>
</dbReference>
<dbReference type="InterPro" id="IPR036844">
    <property type="entry name" value="Hint_dom_sf"/>
</dbReference>
<dbReference type="CDD" id="cd00081">
    <property type="entry name" value="Hint"/>
    <property type="match status" value="2"/>
</dbReference>
<evidence type="ECO:0000256" key="2">
    <source>
        <dbReference type="ARBA" id="ARBA00012417"/>
    </source>
</evidence>
<keyword evidence="6" id="KW-0235">DNA replication</keyword>
<dbReference type="InterPro" id="IPR011708">
    <property type="entry name" value="DNA_pol3_alpha_NTPase_dom"/>
</dbReference>
<organism evidence="12 13">
    <name type="scientific">Candidatus Taylorbacteria bacterium RIFCSPHIGHO2_02_FULL_43_32b</name>
    <dbReference type="NCBI Taxonomy" id="1802306"/>
    <lineage>
        <taxon>Bacteria</taxon>
        <taxon>Candidatus Tayloriibacteriota</taxon>
    </lineage>
</organism>
<dbReference type="InterPro" id="IPR012340">
    <property type="entry name" value="NA-bd_OB-fold"/>
</dbReference>
<dbReference type="InterPro" id="IPR006141">
    <property type="entry name" value="Intein_N"/>
</dbReference>
<proteinExistence type="predicted"/>
<dbReference type="PANTHER" id="PTHR32294">
    <property type="entry name" value="DNA POLYMERASE III SUBUNIT ALPHA"/>
    <property type="match status" value="1"/>
</dbReference>
<dbReference type="Gene3D" id="1.10.150.870">
    <property type="match status" value="1"/>
</dbReference>
<dbReference type="InterPro" id="IPR004042">
    <property type="entry name" value="Intein_endonuc_central"/>
</dbReference>
<dbReference type="Pfam" id="PF14890">
    <property type="entry name" value="Intein_splicing"/>
    <property type="match status" value="1"/>
</dbReference>
<dbReference type="InterPro" id="IPR030934">
    <property type="entry name" value="Intein_C"/>
</dbReference>
<gene>
    <name evidence="12" type="ORF">A3C72_04915</name>
</gene>
<dbReference type="PROSITE" id="PS50818">
    <property type="entry name" value="INTEIN_C_TER"/>
    <property type="match status" value="1"/>
</dbReference>
<keyword evidence="7" id="KW-0068">Autocatalytic cleavage</keyword>
<evidence type="ECO:0000313" key="13">
    <source>
        <dbReference type="Proteomes" id="UP000177130"/>
    </source>
</evidence>
<dbReference type="SMART" id="SM00305">
    <property type="entry name" value="HintC"/>
    <property type="match status" value="1"/>
</dbReference>
<dbReference type="Pfam" id="PF14528">
    <property type="entry name" value="LAGLIDADG_3"/>
    <property type="match status" value="1"/>
</dbReference>
<dbReference type="InterPro" id="IPR003586">
    <property type="entry name" value="Hint_dom_C"/>
</dbReference>
<dbReference type="InterPro" id="IPR029460">
    <property type="entry name" value="DNAPol_HHH"/>
</dbReference>
<dbReference type="InterPro" id="IPR041931">
    <property type="entry name" value="DNA_pol3_alpha_thumb_dom"/>
</dbReference>
<comment type="catalytic activity">
    <reaction evidence="10">
        <text>DNA(n) + a 2'-deoxyribonucleoside 5'-triphosphate = DNA(n+1) + diphosphate</text>
        <dbReference type="Rhea" id="RHEA:22508"/>
        <dbReference type="Rhea" id="RHEA-COMP:17339"/>
        <dbReference type="Rhea" id="RHEA-COMP:17340"/>
        <dbReference type="ChEBI" id="CHEBI:33019"/>
        <dbReference type="ChEBI" id="CHEBI:61560"/>
        <dbReference type="ChEBI" id="CHEBI:173112"/>
        <dbReference type="EC" id="2.7.7.7"/>
    </reaction>
</comment>
<feature type="domain" description="DOD-type homing endonuclease" evidence="11">
    <location>
        <begin position="885"/>
        <end position="1024"/>
    </location>
</feature>
<dbReference type="Pfam" id="PF17657">
    <property type="entry name" value="DNA_pol3_finger"/>
    <property type="match status" value="1"/>
</dbReference>
<evidence type="ECO:0000256" key="7">
    <source>
        <dbReference type="ARBA" id="ARBA00022813"/>
    </source>
</evidence>
<dbReference type="EC" id="2.7.7.7" evidence="2"/>
<keyword evidence="5" id="KW-0548">Nucleotidyltransferase</keyword>
<accession>A0A1G2MK33</accession>
<reference evidence="12 13" key="1">
    <citation type="journal article" date="2016" name="Nat. Commun.">
        <title>Thousands of microbial genomes shed light on interconnected biogeochemical processes in an aquifer system.</title>
        <authorList>
            <person name="Anantharaman K."/>
            <person name="Brown C.T."/>
            <person name="Hug L.A."/>
            <person name="Sharon I."/>
            <person name="Castelle C.J."/>
            <person name="Probst A.J."/>
            <person name="Thomas B.C."/>
            <person name="Singh A."/>
            <person name="Wilkins M.J."/>
            <person name="Karaoz U."/>
            <person name="Brodie E.L."/>
            <person name="Williams K.H."/>
            <person name="Hubbard S.S."/>
            <person name="Banfield J.F."/>
        </authorList>
    </citation>
    <scope>NUCLEOTIDE SEQUENCE [LARGE SCALE GENOMIC DNA]</scope>
</reference>
<evidence type="ECO:0000256" key="9">
    <source>
        <dbReference type="ARBA" id="ARBA00023000"/>
    </source>
</evidence>
<dbReference type="CDD" id="cd12113">
    <property type="entry name" value="PHP_PolIIIA_DnaE3"/>
    <property type="match status" value="1"/>
</dbReference>
<evidence type="ECO:0000256" key="8">
    <source>
        <dbReference type="ARBA" id="ARBA00022932"/>
    </source>
</evidence>
<evidence type="ECO:0000256" key="10">
    <source>
        <dbReference type="ARBA" id="ARBA00049244"/>
    </source>
</evidence>
<comment type="subcellular location">
    <subcellularLocation>
        <location evidence="1">Cytoplasm</location>
    </subcellularLocation>
</comment>
<dbReference type="SUPFAM" id="SSF51294">
    <property type="entry name" value="Hedgehog/intein (Hint) domain"/>
    <property type="match status" value="1"/>
</dbReference>
<dbReference type="InterPro" id="IPR003587">
    <property type="entry name" value="Hint_dom_N"/>
</dbReference>
<dbReference type="InterPro" id="IPR004365">
    <property type="entry name" value="NA-bd_OB_tRNA"/>
</dbReference>
<dbReference type="InterPro" id="IPR027434">
    <property type="entry name" value="Homing_endonucl"/>
</dbReference>
<sequence>MFTPTPVAEASLRYGTSYPFMSTIAMGKFVHLHVHSHYSLLSALPRIDELVKKAKECDMSAIAVTDNGNLYAAIEFYKAAKKEGIKPIIGIDAYVAARKRTDKTAGIDNKRTRLVLLAENEVGYKNLIKLSTDSNLEGFYYKPRVDEELLRKYAEGLIAIVPSFSGNIAHALRSDDFEKAKEYGEMYRQVFGKDNLFIEISHHPEIERHEDLMKKIRAFSEKEKIPLVAAHDIYYLNPEDKKARDTLVAINNSADFSDREVNEIDFSFTDQKQMTEWFKDIPESLQNTVKIADRVNVEIELGKWVFPDFKLPNGATPDDELRRVAFEGFAKRGVEQTQETVKRVEYELEVIKKKGYSPYFLVVSDLLRHAKEAGILSTTRGSAGGSMVSYLAYITTVNPIAYGLPFERFLNPDRPSPPDIDMDIADNRRDDMIAYAKKKYGDDKVAQIGTFGTMMARGSVRDVARALGHEYSLGDRIAKLIPMGSQGFPMTIERAFEIIPELPEMYKKEPEVKEIIDTARKIEGCARHVSVHAAGVVISPTPLTDFVPLQFDPKGEGKIITQYDMYSVEEAGLLKFDFLGIKNLSILADAIDRVSKIENVKVDLDNLPLNDKKTFDMLAKGETIGLFQLNGSGMTRYLKDLRPSSIHDINAMVALYRPGPMESIPQYIERKHNPRLVQYLDPRMKEILSASYGVLTYQDDVLLIAIKLAGYSWIEADKLRKAMGKKIPAEMEAQKEKLIAGCIKNGLSKEKAEKLWGLIEPFAAYGFNKCLTGDTLITDTKNGQRMSIKEIYENNKSILVSSVDDKGKLTSQKVSAVMQNGVKRIYRLKTKTGREIRATSNHPVCTFEGWKNLSQIIGGDRIAVARIIHTGSLKSGTDLQYKAPVLGYLISEGNLCHPHGIYFYSSKDDEINDFIKYVSKFSNIKIKLNRSKSAISLYCGQQNQQKGNYLEKWITELGLKNKKATDKKLPDCVFSWPLKYQAILIGKMWQGDGCINLKGTQLYYATSSSLLAKDLQHLLLRFGIISVIHKKSFTYRGGMKTGFTLVISHRKNILKFAENIGHNLIGNKHTEMENLAQISSETVEIAARGTKDTIPKQVLSVIRSEMLLKDFSVSKVCHSTGLSERLFHFDNRKIGFEPTVVKKIATVLASETLSNIADSDVYWDEVVSVTEEGKEMTYDLTVPPNHNFVANDIIVHNSHAASYGKVAYQTSYMKANFPAIYMSSVLTADSGDVERIGETIQECKRMGIPVLPPSINESYSAFTVVKVDHNKSHDILSDKITPNSEPASGSNYLQNNQGGTTFNGASKIRFGLTTIKNFGEGISHAIIAERKKGGKFKSLGDFLSRVKDRNLNKKSLEALIKAGALDEFGERGRMLANMETLLAFSKESAGASKDQTSLFGGLADSHAHDEIRLEPAPPASPSETLGWEKELLGLYISGHPLDKFREILEKRDINIKKAKEEMKEGMIAVLGGIVEEIRPVITKKNDSMAFIKLADFTGSLEVVVFPKTYNEFKNILQPESCVVIKGRISHRNGEVSIVAEKVKQLVASVGQPTKPDIKNTEPPTAAQ</sequence>
<dbReference type="GO" id="GO:0008408">
    <property type="term" value="F:3'-5' exonuclease activity"/>
    <property type="evidence" value="ECO:0007669"/>
    <property type="project" value="InterPro"/>
</dbReference>
<dbReference type="CDD" id="cd04485">
    <property type="entry name" value="DnaE_OBF"/>
    <property type="match status" value="1"/>
</dbReference>
<evidence type="ECO:0000313" key="12">
    <source>
        <dbReference type="EMBL" id="OHA24208.1"/>
    </source>
</evidence>
<dbReference type="Pfam" id="PF02811">
    <property type="entry name" value="PHP"/>
    <property type="match status" value="1"/>
</dbReference>
<dbReference type="GO" id="GO:0006260">
    <property type="term" value="P:DNA replication"/>
    <property type="evidence" value="ECO:0007669"/>
    <property type="project" value="UniProtKB-KW"/>
</dbReference>
<dbReference type="Gene3D" id="2.170.16.10">
    <property type="entry name" value="Hedgehog/Intein (Hint) domain"/>
    <property type="match status" value="2"/>
</dbReference>
<dbReference type="NCBIfam" id="TIGR00594">
    <property type="entry name" value="polc"/>
    <property type="match status" value="1"/>
</dbReference>
<dbReference type="GO" id="GO:0003887">
    <property type="term" value="F:DNA-directed DNA polymerase activity"/>
    <property type="evidence" value="ECO:0007669"/>
    <property type="project" value="UniProtKB-KW"/>
</dbReference>
<protein>
    <recommendedName>
        <fullName evidence="3">DNA polymerase III subunit alpha</fullName>
        <ecNumber evidence="2">2.7.7.7</ecNumber>
    </recommendedName>
</protein>
<dbReference type="NCBIfam" id="TIGR01443">
    <property type="entry name" value="intein_Cterm"/>
    <property type="match status" value="1"/>
</dbReference>
<dbReference type="GO" id="GO:0004519">
    <property type="term" value="F:endonuclease activity"/>
    <property type="evidence" value="ECO:0007669"/>
    <property type="project" value="InterPro"/>
</dbReference>
<dbReference type="InterPro" id="IPR004860">
    <property type="entry name" value="LAGLIDADG_dom"/>
</dbReference>
<dbReference type="GO" id="GO:0016539">
    <property type="term" value="P:intein-mediated protein splicing"/>
    <property type="evidence" value="ECO:0007669"/>
    <property type="project" value="InterPro"/>
</dbReference>
<evidence type="ECO:0000259" key="11">
    <source>
        <dbReference type="PROSITE" id="PS50819"/>
    </source>
</evidence>
<dbReference type="InterPro" id="IPR004805">
    <property type="entry name" value="DnaE2/DnaE/PolC"/>
</dbReference>
<dbReference type="InterPro" id="IPR004013">
    <property type="entry name" value="PHP_dom"/>
</dbReference>